<dbReference type="PRINTS" id="PR00420">
    <property type="entry name" value="RNGMNOXGNASE"/>
</dbReference>
<protein>
    <recommendedName>
        <fullName evidence="6">FAD-binding domain-containing protein</fullName>
    </recommendedName>
</protein>
<dbReference type="GO" id="GO:0004497">
    <property type="term" value="F:monooxygenase activity"/>
    <property type="evidence" value="ECO:0007669"/>
    <property type="project" value="UniProtKB-KW"/>
</dbReference>
<evidence type="ECO:0000256" key="3">
    <source>
        <dbReference type="ARBA" id="ARBA00022827"/>
    </source>
</evidence>
<feature type="domain" description="FAD-binding" evidence="6">
    <location>
        <begin position="1"/>
        <end position="347"/>
    </location>
</feature>
<evidence type="ECO:0000259" key="6">
    <source>
        <dbReference type="Pfam" id="PF01494"/>
    </source>
</evidence>
<dbReference type="Gene3D" id="3.50.50.60">
    <property type="entry name" value="FAD/NAD(P)-binding domain"/>
    <property type="match status" value="1"/>
</dbReference>
<dbReference type="PANTHER" id="PTHR13789">
    <property type="entry name" value="MONOOXYGENASE"/>
    <property type="match status" value="1"/>
</dbReference>
<organism evidence="7 8">
    <name type="scientific">Zasmidium cellare ATCC 36951</name>
    <dbReference type="NCBI Taxonomy" id="1080233"/>
    <lineage>
        <taxon>Eukaryota</taxon>
        <taxon>Fungi</taxon>
        <taxon>Dikarya</taxon>
        <taxon>Ascomycota</taxon>
        <taxon>Pezizomycotina</taxon>
        <taxon>Dothideomycetes</taxon>
        <taxon>Dothideomycetidae</taxon>
        <taxon>Mycosphaerellales</taxon>
        <taxon>Mycosphaerellaceae</taxon>
        <taxon>Zasmidium</taxon>
    </lineage>
</organism>
<dbReference type="EMBL" id="ML993634">
    <property type="protein sequence ID" value="KAF2159675.1"/>
    <property type="molecule type" value="Genomic_DNA"/>
</dbReference>
<evidence type="ECO:0000313" key="7">
    <source>
        <dbReference type="EMBL" id="KAF2159675.1"/>
    </source>
</evidence>
<comment type="similarity">
    <text evidence="1">Belongs to the paxM FAD-dependent monooxygenase family.</text>
</comment>
<evidence type="ECO:0000313" key="8">
    <source>
        <dbReference type="Proteomes" id="UP000799537"/>
    </source>
</evidence>
<feature type="non-terminal residue" evidence="7">
    <location>
        <position position="371"/>
    </location>
</feature>
<dbReference type="Proteomes" id="UP000799537">
    <property type="component" value="Unassembled WGS sequence"/>
</dbReference>
<dbReference type="InterPro" id="IPR002938">
    <property type="entry name" value="FAD-bd"/>
</dbReference>
<evidence type="ECO:0000256" key="1">
    <source>
        <dbReference type="ARBA" id="ARBA00007992"/>
    </source>
</evidence>
<feature type="non-terminal residue" evidence="7">
    <location>
        <position position="1"/>
    </location>
</feature>
<dbReference type="RefSeq" id="XP_033660564.1">
    <property type="nucleotide sequence ID" value="XM_033810247.1"/>
</dbReference>
<dbReference type="Pfam" id="PF01494">
    <property type="entry name" value="FAD_binding_3"/>
    <property type="match status" value="1"/>
</dbReference>
<evidence type="ECO:0000256" key="4">
    <source>
        <dbReference type="ARBA" id="ARBA00023002"/>
    </source>
</evidence>
<dbReference type="GO" id="GO:0071949">
    <property type="term" value="F:FAD binding"/>
    <property type="evidence" value="ECO:0007669"/>
    <property type="project" value="InterPro"/>
</dbReference>
<dbReference type="SUPFAM" id="SSF54373">
    <property type="entry name" value="FAD-linked reductases, C-terminal domain"/>
    <property type="match status" value="1"/>
</dbReference>
<sequence length="371" mass="40809">GLAAATSLAQKGHHPTILESAPSLNEFGASIGILANGVRPLKAWGLGPAFEKVVTKNRYLEFRSAYTNEMLGRNPHNEKGFSVVGYGEEIWNINRVDYQQVLAEAAGGSGAKIVFDAKVRQVDVEGCMVKYADGREFHGDVIIGADGNSSIVRASIPATAHVKPQAWEEQCFRCTVPKEKMRGNPQLEWLLDVGNEFVWTGEGKYILTWPLPDHRPYDVVCAIQGPSDVPAGRWGMRADPEEARAGFEDFCPQMKALLAHIETAVKWTLCDLPPLETCRSQNGRVVLIGDAFHAMIPHSASGGNSAIEDAACIAECLDWAYRNDKPISRATQAFETLRKPRVERMQQASREGYDFLGAKGDFLPIRDQALK</sequence>
<keyword evidence="8" id="KW-1185">Reference proteome</keyword>
<keyword evidence="2" id="KW-0285">Flavoprotein</keyword>
<dbReference type="InterPro" id="IPR050493">
    <property type="entry name" value="FAD-dep_Monooxygenase_BioMet"/>
</dbReference>
<proteinExistence type="inferred from homology"/>
<keyword evidence="4" id="KW-0560">Oxidoreductase</keyword>
<evidence type="ECO:0000256" key="5">
    <source>
        <dbReference type="ARBA" id="ARBA00023033"/>
    </source>
</evidence>
<reference evidence="7" key="1">
    <citation type="journal article" date="2020" name="Stud. Mycol.">
        <title>101 Dothideomycetes genomes: a test case for predicting lifestyles and emergence of pathogens.</title>
        <authorList>
            <person name="Haridas S."/>
            <person name="Albert R."/>
            <person name="Binder M."/>
            <person name="Bloem J."/>
            <person name="Labutti K."/>
            <person name="Salamov A."/>
            <person name="Andreopoulos B."/>
            <person name="Baker S."/>
            <person name="Barry K."/>
            <person name="Bills G."/>
            <person name="Bluhm B."/>
            <person name="Cannon C."/>
            <person name="Castanera R."/>
            <person name="Culley D."/>
            <person name="Daum C."/>
            <person name="Ezra D."/>
            <person name="Gonzalez J."/>
            <person name="Henrissat B."/>
            <person name="Kuo A."/>
            <person name="Liang C."/>
            <person name="Lipzen A."/>
            <person name="Lutzoni F."/>
            <person name="Magnuson J."/>
            <person name="Mondo S."/>
            <person name="Nolan M."/>
            <person name="Ohm R."/>
            <person name="Pangilinan J."/>
            <person name="Park H.-J."/>
            <person name="Ramirez L."/>
            <person name="Alfaro M."/>
            <person name="Sun H."/>
            <person name="Tritt A."/>
            <person name="Yoshinaga Y."/>
            <person name="Zwiers L.-H."/>
            <person name="Turgeon B."/>
            <person name="Goodwin S."/>
            <person name="Spatafora J."/>
            <person name="Crous P."/>
            <person name="Grigoriev I."/>
        </authorList>
    </citation>
    <scope>NUCLEOTIDE SEQUENCE</scope>
    <source>
        <strain evidence="7">ATCC 36951</strain>
    </source>
</reference>
<dbReference type="SUPFAM" id="SSF51905">
    <property type="entry name" value="FAD/NAD(P)-binding domain"/>
    <property type="match status" value="1"/>
</dbReference>
<evidence type="ECO:0000256" key="2">
    <source>
        <dbReference type="ARBA" id="ARBA00022630"/>
    </source>
</evidence>
<dbReference type="PANTHER" id="PTHR13789:SF309">
    <property type="entry name" value="PUTATIVE (AFU_ORTHOLOGUE AFUA_6G14510)-RELATED"/>
    <property type="match status" value="1"/>
</dbReference>
<dbReference type="InterPro" id="IPR036188">
    <property type="entry name" value="FAD/NAD-bd_sf"/>
</dbReference>
<dbReference type="AlphaFoldDB" id="A0A6A6BY84"/>
<dbReference type="OrthoDB" id="16820at2759"/>
<name>A0A6A6BY84_ZASCE</name>
<keyword evidence="5" id="KW-0503">Monooxygenase</keyword>
<dbReference type="GeneID" id="54563519"/>
<accession>A0A6A6BY84</accession>
<keyword evidence="3" id="KW-0274">FAD</keyword>
<gene>
    <name evidence="7" type="ORF">M409DRAFT_32154</name>
</gene>